<keyword evidence="3" id="KW-1185">Reference proteome</keyword>
<evidence type="ECO:0000313" key="2">
    <source>
        <dbReference type="EMBL" id="CAK0903824.1"/>
    </source>
</evidence>
<dbReference type="Proteomes" id="UP001189429">
    <property type="component" value="Unassembled WGS sequence"/>
</dbReference>
<gene>
    <name evidence="2" type="ORF">PCOR1329_LOCUS80009</name>
</gene>
<organism evidence="2 3">
    <name type="scientific">Prorocentrum cordatum</name>
    <dbReference type="NCBI Taxonomy" id="2364126"/>
    <lineage>
        <taxon>Eukaryota</taxon>
        <taxon>Sar</taxon>
        <taxon>Alveolata</taxon>
        <taxon>Dinophyceae</taxon>
        <taxon>Prorocentrales</taxon>
        <taxon>Prorocentraceae</taxon>
        <taxon>Prorocentrum</taxon>
    </lineage>
</organism>
<accession>A0ABN9XUU0</accession>
<protein>
    <submittedName>
        <fullName evidence="2">Uncharacterized protein</fullName>
    </submittedName>
</protein>
<feature type="compositionally biased region" description="Pro residues" evidence="1">
    <location>
        <begin position="373"/>
        <end position="396"/>
    </location>
</feature>
<name>A0ABN9XUU0_9DINO</name>
<comment type="caution">
    <text evidence="2">The sequence shown here is derived from an EMBL/GenBank/DDBJ whole genome shotgun (WGS) entry which is preliminary data.</text>
</comment>
<evidence type="ECO:0000313" key="3">
    <source>
        <dbReference type="Proteomes" id="UP001189429"/>
    </source>
</evidence>
<proteinExistence type="predicted"/>
<dbReference type="EMBL" id="CAUYUJ010021293">
    <property type="protein sequence ID" value="CAK0903824.1"/>
    <property type="molecule type" value="Genomic_DNA"/>
</dbReference>
<sequence length="1473" mass="159740">MLGFLWPDRPILPPVLLMLSSAASFGSNFGDLVNTLLEMSCSQRLGSRLPAFAEPLAGSQSLADFLEAPPPEEVDLLLKAGKGAVRSAVENPPTLAGGGPLPVFHTTWRQLAAVGDSDDLLNTGEVVLLHVYDLNNRFRRANKVTSRGRVAVGGAFHAGVEYQIGSAGFLGCSTQASARAARHWRQDMLPTELFAGRPSSCPGPWLTAPGALPSVRDLPLQPARGMSHSRLRKLRSASYVLWELRYFLRSLRSGAPLVGPRSRPAPRQASVPEAEVDRLLVYGGASGWEPSGSGDGVEQAMMLLQAADAVEDRDALMRNVWADVEYAQGEVGNAELVSRLEMQLAGQLVRTAEGRLKARRDLGAKDGLFGSNPAPPEPRPPARPAKAPPPGAPPPGQDGFFQVVLRESDEVAGLARELPAEELTATLATPRNLGAALDLVGAYLKNYEIDKADLVLERVVPLCREKGGTWLVKALDKLCAVRMKQFRAQETLVALKEIEQLCPFAPEEGWEFHDILYRNFAWCYSALDEDESGHLTPARMDRAAAAIAHTPTAPPPGKQYRATVDAICDWVEKTITRARGRSALFFGFDLNDGFGLRQRGPQIFEQVDPAALGPYGRQLQHYAADRKPEPLGRFTLGVVTSDFDVGPTFHGVRSATFIDHIAVFAWQDHVPFLLQVIRTLQMHFAGRPPVRSESNDFGRGDFACWPLVETFERASRQLRAHRRVRLSSEVQLLVGGMRNAWKKRQFAEVWRLSHQLAAQCKGPRRRRYSAGDSFLPRRAEIARHFARAGADGGLDAIPIEFETYRQHPGVDTLADAGDDARGVLVAKMRGMTNLTLALALALAGGQSGSANLFYLQLLAQTSTPRSGRATCSAPRGAHFWKLLRRRALGSTRSTPIARARWPRPGTRVSSRGTCAASCGAAELRHSRYEPCGYAHNPSKSSALPCPLGRGSQREARRLFSGAEALAGVAQHDNVALGFQTFIVGSAQTAALSGLNAPVLSASQCQQLGKVLSSIGRRLLASAARQKIPLLGGDDWPKFDDNCKPPVKCKAMTDEAGLMRLGVAPAPTELRVRRLRQYQRWLRSPSQHPQELAMARGELPLERTPTLGADGPVAADANPCGLSLVADVEALLEVAEASELRIARRRVTPSGAIQWRRCATLLPGPAQTITRAILRSAAGGRGFPWPHATRPNGDLRGRFDAALRARPGRAAAVKKVKGHVDSSEVQSSFEEHCRAGHDFADQSAHRGRRYHGPRRGDARAAVESRAAAVRRAHTSPLGAQGRMLDQQSEVSCVEPAVPFELETRARLPVLVDRKWHLPDLAPSVNVVHQTLKQNSVLLQASLRTALALFERVANALLRAEGRDALPRHAPSHAMSCLAVDVLNHAPAGNSLSAILDLGTNPPTDALILAELRVVSGREAAGRHSAANKAAARRDGRGLVFSDPRWPRAALEFPLPQWPPAASRLRPGRGGSCSM</sequence>
<evidence type="ECO:0000256" key="1">
    <source>
        <dbReference type="SAM" id="MobiDB-lite"/>
    </source>
</evidence>
<reference evidence="2" key="1">
    <citation type="submission" date="2023-10" db="EMBL/GenBank/DDBJ databases">
        <authorList>
            <person name="Chen Y."/>
            <person name="Shah S."/>
            <person name="Dougan E. K."/>
            <person name="Thang M."/>
            <person name="Chan C."/>
        </authorList>
    </citation>
    <scope>NUCLEOTIDE SEQUENCE [LARGE SCALE GENOMIC DNA]</scope>
</reference>
<feature type="region of interest" description="Disordered" evidence="1">
    <location>
        <begin position="363"/>
        <end position="399"/>
    </location>
</feature>